<keyword evidence="3" id="KW-1185">Reference proteome</keyword>
<feature type="region of interest" description="Disordered" evidence="1">
    <location>
        <begin position="101"/>
        <end position="191"/>
    </location>
</feature>
<dbReference type="EMBL" id="SDRB02000893">
    <property type="protein sequence ID" value="THG22322.1"/>
    <property type="molecule type" value="Genomic_DNA"/>
</dbReference>
<dbReference type="AlphaFoldDB" id="A0A4S4EZQ7"/>
<organism evidence="2 3">
    <name type="scientific">Camellia sinensis var. sinensis</name>
    <name type="common">China tea</name>
    <dbReference type="NCBI Taxonomy" id="542762"/>
    <lineage>
        <taxon>Eukaryota</taxon>
        <taxon>Viridiplantae</taxon>
        <taxon>Streptophyta</taxon>
        <taxon>Embryophyta</taxon>
        <taxon>Tracheophyta</taxon>
        <taxon>Spermatophyta</taxon>
        <taxon>Magnoliopsida</taxon>
        <taxon>eudicotyledons</taxon>
        <taxon>Gunneridae</taxon>
        <taxon>Pentapetalae</taxon>
        <taxon>asterids</taxon>
        <taxon>Ericales</taxon>
        <taxon>Theaceae</taxon>
        <taxon>Camellia</taxon>
    </lineage>
</organism>
<gene>
    <name evidence="2" type="ORF">TEA_010005</name>
</gene>
<evidence type="ECO:0000313" key="2">
    <source>
        <dbReference type="EMBL" id="THG22322.1"/>
    </source>
</evidence>
<protein>
    <submittedName>
        <fullName evidence="2">Uncharacterized protein</fullName>
    </submittedName>
</protein>
<reference evidence="2 3" key="1">
    <citation type="journal article" date="2018" name="Proc. Natl. Acad. Sci. U.S.A.">
        <title>Draft genome sequence of Camellia sinensis var. sinensis provides insights into the evolution of the tea genome and tea quality.</title>
        <authorList>
            <person name="Wei C."/>
            <person name="Yang H."/>
            <person name="Wang S."/>
            <person name="Zhao J."/>
            <person name="Liu C."/>
            <person name="Gao L."/>
            <person name="Xia E."/>
            <person name="Lu Y."/>
            <person name="Tai Y."/>
            <person name="She G."/>
            <person name="Sun J."/>
            <person name="Cao H."/>
            <person name="Tong W."/>
            <person name="Gao Q."/>
            <person name="Li Y."/>
            <person name="Deng W."/>
            <person name="Jiang X."/>
            <person name="Wang W."/>
            <person name="Chen Q."/>
            <person name="Zhang S."/>
            <person name="Li H."/>
            <person name="Wu J."/>
            <person name="Wang P."/>
            <person name="Li P."/>
            <person name="Shi C."/>
            <person name="Zheng F."/>
            <person name="Jian J."/>
            <person name="Huang B."/>
            <person name="Shan D."/>
            <person name="Shi M."/>
            <person name="Fang C."/>
            <person name="Yue Y."/>
            <person name="Li F."/>
            <person name="Li D."/>
            <person name="Wei S."/>
            <person name="Han B."/>
            <person name="Jiang C."/>
            <person name="Yin Y."/>
            <person name="Xia T."/>
            <person name="Zhang Z."/>
            <person name="Bennetzen J.L."/>
            <person name="Zhao S."/>
            <person name="Wan X."/>
        </authorList>
    </citation>
    <scope>NUCLEOTIDE SEQUENCE [LARGE SCALE GENOMIC DNA]</scope>
    <source>
        <strain evidence="3">cv. Shuchazao</strain>
        <tissue evidence="2">Leaf</tissue>
    </source>
</reference>
<evidence type="ECO:0000313" key="3">
    <source>
        <dbReference type="Proteomes" id="UP000306102"/>
    </source>
</evidence>
<name>A0A4S4EZQ7_CAMSN</name>
<feature type="compositionally biased region" description="Basic residues" evidence="1">
    <location>
        <begin position="116"/>
        <end position="127"/>
    </location>
</feature>
<feature type="compositionally biased region" description="Basic residues" evidence="1">
    <location>
        <begin position="150"/>
        <end position="167"/>
    </location>
</feature>
<dbReference type="STRING" id="542762.A0A4S4EZQ7"/>
<dbReference type="Proteomes" id="UP000306102">
    <property type="component" value="Unassembled WGS sequence"/>
</dbReference>
<proteinExistence type="predicted"/>
<comment type="caution">
    <text evidence="2">The sequence shown here is derived from an EMBL/GenBank/DDBJ whole genome shotgun (WGS) entry which is preliminary data.</text>
</comment>
<accession>A0A4S4EZQ7</accession>
<evidence type="ECO:0000256" key="1">
    <source>
        <dbReference type="SAM" id="MobiDB-lite"/>
    </source>
</evidence>
<sequence length="212" mass="23742">MNVINLSIYVPYAPLLYILSLTHPRHSRTNYINQNGKLKWEMKVKNGLGKDRKDEVGNDPESNGKLLGKCAEKHFKNSYYHKEKINKKYQSPLPADQVKTSTEFDYEGEGSPTGRGRGRGGRGRGRSRAAYGNGYAAPEYEDGGWDRNRGYARGRGRGRGRNFRGRGRGGYNGPQIDNQQDAGHYNQEGPAPGRGIASYNCSLFLHDLINCQ</sequence>